<feature type="compositionally biased region" description="Basic and acidic residues" evidence="1">
    <location>
        <begin position="1"/>
        <end position="17"/>
    </location>
</feature>
<dbReference type="InterPro" id="IPR018721">
    <property type="entry name" value="DUF2252"/>
</dbReference>
<protein>
    <recommendedName>
        <fullName evidence="4">DUF2252 domain-containing protein</fullName>
    </recommendedName>
</protein>
<dbReference type="Proteomes" id="UP000239089">
    <property type="component" value="Unassembled WGS sequence"/>
</dbReference>
<feature type="region of interest" description="Disordered" evidence="1">
    <location>
        <begin position="1"/>
        <end position="32"/>
    </location>
</feature>
<evidence type="ECO:0000313" key="2">
    <source>
        <dbReference type="EMBL" id="PPQ32597.1"/>
    </source>
</evidence>
<dbReference type="OrthoDB" id="1491115at2"/>
<dbReference type="Pfam" id="PF10009">
    <property type="entry name" value="DUF2252"/>
    <property type="match status" value="1"/>
</dbReference>
<name>A0A2S6NDB3_9HYPH</name>
<reference evidence="2 3" key="1">
    <citation type="journal article" date="2018" name="Arch. Microbiol.">
        <title>New insights into the metabolic potential of the phototrophic purple bacterium Rhodopila globiformis DSM 161(T) from its draft genome sequence and evidence for a vanadium-dependent nitrogenase.</title>
        <authorList>
            <person name="Imhoff J.F."/>
            <person name="Rahn T."/>
            <person name="Kunzel S."/>
            <person name="Neulinger S.C."/>
        </authorList>
    </citation>
    <scope>NUCLEOTIDE SEQUENCE [LARGE SCALE GENOMIC DNA]</scope>
    <source>
        <strain evidence="2 3">DSM 16996</strain>
    </source>
</reference>
<dbReference type="AlphaFoldDB" id="A0A2S6NDB3"/>
<sequence length="444" mass="48309">MTVADKPRAERVKEGKALRKQSPRAAHGQLLGPSQRDANAILDAQNARRLPSLTGLRRELMIADPFAYLRGAAAVMAHDLQYQPMAGIPVQACGDCHLMNFGAFVTPEDNILFDINDFDETLPGVDFTVDVKRLATSFAVAAQALGASKIARHAMAAAAVKAYRKRIIALSHLSPLEVWHSRIDLEQEVGKFRNHDLRRQLEVVIDRARGEGLDRDDNFPKLSDSGALHIADKPPRLFHFADDSDAGEGIDAAGAFARYRAGLAPHVGAVYDRYALKDFVFKAVGVGSVGTYCYVGLFGGGDGEPLFLQIKEAVHSVLEAIDPRLALDGHQGQRVVLGQRVMQAASDIFLGWTDHEPSGRHYYVRILKNRRLGAVSEIAEEAGLLDYAKLCGRTLARAHARSSDAALMAGYMGDSEAFDEAIADFALAYAKRNEADHAALAAEK</sequence>
<dbReference type="EMBL" id="NHSJ01000038">
    <property type="protein sequence ID" value="PPQ32597.1"/>
    <property type="molecule type" value="Genomic_DNA"/>
</dbReference>
<dbReference type="PANTHER" id="PTHR39441:SF1">
    <property type="entry name" value="DUF2252 DOMAIN-CONTAINING PROTEIN"/>
    <property type="match status" value="1"/>
</dbReference>
<evidence type="ECO:0000256" key="1">
    <source>
        <dbReference type="SAM" id="MobiDB-lite"/>
    </source>
</evidence>
<organism evidence="2 3">
    <name type="scientific">Rhodoblastus sphagnicola</name>
    <dbReference type="NCBI Taxonomy" id="333368"/>
    <lineage>
        <taxon>Bacteria</taxon>
        <taxon>Pseudomonadati</taxon>
        <taxon>Pseudomonadota</taxon>
        <taxon>Alphaproteobacteria</taxon>
        <taxon>Hyphomicrobiales</taxon>
        <taxon>Rhodoblastaceae</taxon>
        <taxon>Rhodoblastus</taxon>
    </lineage>
</organism>
<accession>A0A2S6NDB3</accession>
<dbReference type="PANTHER" id="PTHR39441">
    <property type="entry name" value="DUF2252 DOMAIN-CONTAINING PROTEIN"/>
    <property type="match status" value="1"/>
</dbReference>
<evidence type="ECO:0000313" key="3">
    <source>
        <dbReference type="Proteomes" id="UP000239089"/>
    </source>
</evidence>
<keyword evidence="3" id="KW-1185">Reference proteome</keyword>
<gene>
    <name evidence="2" type="ORF">CCR94_05320</name>
</gene>
<proteinExistence type="predicted"/>
<comment type="caution">
    <text evidence="2">The sequence shown here is derived from an EMBL/GenBank/DDBJ whole genome shotgun (WGS) entry which is preliminary data.</text>
</comment>
<evidence type="ECO:0008006" key="4">
    <source>
        <dbReference type="Google" id="ProtNLM"/>
    </source>
</evidence>
<dbReference type="RefSeq" id="WP_104506830.1">
    <property type="nucleotide sequence ID" value="NZ_JACIGC010000005.1"/>
</dbReference>